<name>A0AAE3L1N7_9GAMM</name>
<dbReference type="Proteomes" id="UP001204445">
    <property type="component" value="Unassembled WGS sequence"/>
</dbReference>
<dbReference type="PANTHER" id="PTHR36150">
    <property type="entry name" value="DNA GYRASE INHIBITOR YACG"/>
    <property type="match status" value="1"/>
</dbReference>
<dbReference type="PANTHER" id="PTHR36150:SF1">
    <property type="entry name" value="DNA GYRASE INHIBITOR YACG"/>
    <property type="match status" value="1"/>
</dbReference>
<feature type="region of interest" description="Disordered" evidence="4">
    <location>
        <begin position="43"/>
        <end position="66"/>
    </location>
</feature>
<evidence type="ECO:0000256" key="1">
    <source>
        <dbReference type="ARBA" id="ARBA00022723"/>
    </source>
</evidence>
<keyword evidence="6" id="KW-1185">Reference proteome</keyword>
<dbReference type="GO" id="GO:0008657">
    <property type="term" value="F:DNA topoisomerase type II (double strand cut, ATP-hydrolyzing) inhibitor activity"/>
    <property type="evidence" value="ECO:0007669"/>
    <property type="project" value="UniProtKB-UniRule"/>
</dbReference>
<accession>A0AAE3L1N7</accession>
<evidence type="ECO:0000313" key="6">
    <source>
        <dbReference type="Proteomes" id="UP001204445"/>
    </source>
</evidence>
<reference evidence="5" key="1">
    <citation type="submission" date="2022-08" db="EMBL/GenBank/DDBJ databases">
        <title>Genomic Encyclopedia of Type Strains, Phase III (KMG-III): the genomes of soil and plant-associated and newly described type strains.</title>
        <authorList>
            <person name="Whitman W."/>
        </authorList>
    </citation>
    <scope>NUCLEOTIDE SEQUENCE</scope>
    <source>
        <strain evidence="5">HMT 1</strain>
    </source>
</reference>
<dbReference type="AlphaFoldDB" id="A0AAE3L1N7"/>
<feature type="binding site" evidence="3">
    <location>
        <position position="28"/>
    </location>
    <ligand>
        <name>Zn(2+)</name>
        <dbReference type="ChEBI" id="CHEBI:29105"/>
    </ligand>
</feature>
<comment type="similarity">
    <text evidence="3">Belongs to the DNA gyrase inhibitor YacG family.</text>
</comment>
<dbReference type="InterPro" id="IPR005584">
    <property type="entry name" value="DNA_gyrase_inhibitor_YacG"/>
</dbReference>
<proteinExistence type="inferred from homology"/>
<feature type="binding site" evidence="3">
    <location>
        <position position="11"/>
    </location>
    <ligand>
        <name>Zn(2+)</name>
        <dbReference type="ChEBI" id="CHEBI:29105"/>
    </ligand>
</feature>
<gene>
    <name evidence="3" type="primary">yacG</name>
    <name evidence="5" type="ORF">J2T55_001897</name>
</gene>
<keyword evidence="2 3" id="KW-0862">Zinc</keyword>
<evidence type="ECO:0000256" key="2">
    <source>
        <dbReference type="ARBA" id="ARBA00022833"/>
    </source>
</evidence>
<dbReference type="SUPFAM" id="SSF57716">
    <property type="entry name" value="Glucocorticoid receptor-like (DNA-binding domain)"/>
    <property type="match status" value="1"/>
</dbReference>
<sequence>MSTPKGNCPQCGRSTQLDPVKNPYRPFCSERCRLIDLGAWFDGSNRLPSEEPADFDDFPDDDVTRH</sequence>
<comment type="cofactor">
    <cofactor evidence="3">
        <name>Zn(2+)</name>
        <dbReference type="ChEBI" id="CHEBI:29105"/>
    </cofactor>
    <text evidence="3">Binds 1 zinc ion.</text>
</comment>
<dbReference type="GO" id="GO:0008270">
    <property type="term" value="F:zinc ion binding"/>
    <property type="evidence" value="ECO:0007669"/>
    <property type="project" value="UniProtKB-UniRule"/>
</dbReference>
<feature type="binding site" evidence="3">
    <location>
        <position position="32"/>
    </location>
    <ligand>
        <name>Zn(2+)</name>
        <dbReference type="ChEBI" id="CHEBI:29105"/>
    </ligand>
</feature>
<comment type="caution">
    <text evidence="5">The sequence shown here is derived from an EMBL/GenBank/DDBJ whole genome shotgun (WGS) entry which is preliminary data.</text>
</comment>
<feature type="region of interest" description="Disordered" evidence="4">
    <location>
        <begin position="1"/>
        <end position="21"/>
    </location>
</feature>
<dbReference type="GO" id="GO:0006355">
    <property type="term" value="P:regulation of DNA-templated transcription"/>
    <property type="evidence" value="ECO:0007669"/>
    <property type="project" value="InterPro"/>
</dbReference>
<organism evidence="5 6">
    <name type="scientific">Methylohalomonas lacus</name>
    <dbReference type="NCBI Taxonomy" id="398773"/>
    <lineage>
        <taxon>Bacteria</taxon>
        <taxon>Pseudomonadati</taxon>
        <taxon>Pseudomonadota</taxon>
        <taxon>Gammaproteobacteria</taxon>
        <taxon>Methylohalomonadales</taxon>
        <taxon>Methylohalomonadaceae</taxon>
        <taxon>Methylohalomonas</taxon>
    </lineage>
</organism>
<comment type="subunit">
    <text evidence="3">Interacts with GyrB.</text>
</comment>
<feature type="binding site" evidence="3">
    <location>
        <position position="8"/>
    </location>
    <ligand>
        <name>Zn(2+)</name>
        <dbReference type="ChEBI" id="CHEBI:29105"/>
    </ligand>
</feature>
<dbReference type="Pfam" id="PF03884">
    <property type="entry name" value="YacG"/>
    <property type="match status" value="1"/>
</dbReference>
<dbReference type="InterPro" id="IPR013088">
    <property type="entry name" value="Znf_NHR/GATA"/>
</dbReference>
<dbReference type="EMBL" id="JANUCT010000013">
    <property type="protein sequence ID" value="MCS3903865.1"/>
    <property type="molecule type" value="Genomic_DNA"/>
</dbReference>
<comment type="function">
    <text evidence="3">Inhibits all the catalytic activities of DNA gyrase by preventing its interaction with DNA. Acts by binding directly to the C-terminal domain of GyrB, which probably disrupts DNA binding by the gyrase.</text>
</comment>
<dbReference type="Gene3D" id="3.30.50.10">
    <property type="entry name" value="Erythroid Transcription Factor GATA-1, subunit A"/>
    <property type="match status" value="1"/>
</dbReference>
<dbReference type="RefSeq" id="WP_407660072.1">
    <property type="nucleotide sequence ID" value="NZ_JANUCT010000013.1"/>
</dbReference>
<evidence type="ECO:0000313" key="5">
    <source>
        <dbReference type="EMBL" id="MCS3903865.1"/>
    </source>
</evidence>
<evidence type="ECO:0000256" key="4">
    <source>
        <dbReference type="SAM" id="MobiDB-lite"/>
    </source>
</evidence>
<dbReference type="HAMAP" id="MF_00649">
    <property type="entry name" value="DNA_gyrase_inhibitor_YacG"/>
    <property type="match status" value="1"/>
</dbReference>
<feature type="compositionally biased region" description="Acidic residues" evidence="4">
    <location>
        <begin position="51"/>
        <end position="66"/>
    </location>
</feature>
<evidence type="ECO:0000256" key="3">
    <source>
        <dbReference type="HAMAP-Rule" id="MF_00649"/>
    </source>
</evidence>
<keyword evidence="1 3" id="KW-0479">Metal-binding</keyword>
<protein>
    <recommendedName>
        <fullName evidence="3">DNA gyrase inhibitor YacG</fullName>
    </recommendedName>
</protein>